<dbReference type="Proteomes" id="UP001477443">
    <property type="component" value="Chromosome"/>
</dbReference>
<name>A0ABZ2RPG6_9BACT</name>
<dbReference type="InterPro" id="IPR006027">
    <property type="entry name" value="NusB_RsmB_TIM44"/>
</dbReference>
<sequence length="146" mass="17483">MKITRRQFRINIINVIYRYELMNEDIDINKIFEQNKELSSEEIKQLEQIALNYKYYKNVIISFFKTNYEWSKVSPLIRAILINATHELFSIAPKVVINEAVEITKTYFEDENNLYKMVNAILQNIYKFLTLNELISRKNETKSQTS</sequence>
<accession>A0ABZ2RPG6</accession>
<keyword evidence="1" id="KW-0694">RNA-binding</keyword>
<dbReference type="RefSeq" id="WP_338822429.1">
    <property type="nucleotide sequence ID" value="NZ_CP148067.1"/>
</dbReference>
<dbReference type="SUPFAM" id="SSF48013">
    <property type="entry name" value="NusB-like"/>
    <property type="match status" value="1"/>
</dbReference>
<feature type="domain" description="NusB/RsmB/TIM44" evidence="2">
    <location>
        <begin position="8"/>
        <end position="127"/>
    </location>
</feature>
<organism evidence="3 4">
    <name type="scientific">Mycoplasmopsis felifaucium</name>
    <dbReference type="NCBI Taxonomy" id="35768"/>
    <lineage>
        <taxon>Bacteria</taxon>
        <taxon>Bacillati</taxon>
        <taxon>Mycoplasmatota</taxon>
        <taxon>Mycoplasmoidales</taxon>
        <taxon>Metamycoplasmataceae</taxon>
        <taxon>Mycoplasmopsis</taxon>
    </lineage>
</organism>
<gene>
    <name evidence="3" type="ORF">WG617_02475</name>
</gene>
<dbReference type="Gene3D" id="1.10.940.10">
    <property type="entry name" value="NusB-like"/>
    <property type="match status" value="1"/>
</dbReference>
<dbReference type="Pfam" id="PF01029">
    <property type="entry name" value="NusB"/>
    <property type="match status" value="1"/>
</dbReference>
<evidence type="ECO:0000256" key="1">
    <source>
        <dbReference type="ARBA" id="ARBA00022884"/>
    </source>
</evidence>
<dbReference type="EMBL" id="CP148067">
    <property type="protein sequence ID" value="WXL28877.1"/>
    <property type="molecule type" value="Genomic_DNA"/>
</dbReference>
<evidence type="ECO:0000313" key="4">
    <source>
        <dbReference type="Proteomes" id="UP001477443"/>
    </source>
</evidence>
<protein>
    <submittedName>
        <fullName evidence="3">Transcription antitermination factor NusB</fullName>
    </submittedName>
</protein>
<proteinExistence type="predicted"/>
<evidence type="ECO:0000313" key="3">
    <source>
        <dbReference type="EMBL" id="WXL28877.1"/>
    </source>
</evidence>
<keyword evidence="4" id="KW-1185">Reference proteome</keyword>
<reference evidence="3" key="1">
    <citation type="submission" date="2024-03" db="EMBL/GenBank/DDBJ databases">
        <title>Complete genome sequence of Mycoplasma felifaucium Z921 isolated from the trachea of a cheetah.</title>
        <authorList>
            <person name="Spergser J."/>
        </authorList>
    </citation>
    <scope>NUCLEOTIDE SEQUENCE [LARGE SCALE GENOMIC DNA]</scope>
    <source>
        <strain evidence="3">Z921</strain>
    </source>
</reference>
<evidence type="ECO:0000259" key="2">
    <source>
        <dbReference type="Pfam" id="PF01029"/>
    </source>
</evidence>
<dbReference type="InterPro" id="IPR035926">
    <property type="entry name" value="NusB-like_sf"/>
</dbReference>